<feature type="region of interest" description="Disordered" evidence="5">
    <location>
        <begin position="390"/>
        <end position="487"/>
    </location>
</feature>
<feature type="compositionally biased region" description="Polar residues" evidence="5">
    <location>
        <begin position="35"/>
        <end position="64"/>
    </location>
</feature>
<evidence type="ECO:0000256" key="1">
    <source>
        <dbReference type="ARBA" id="ARBA00023015"/>
    </source>
</evidence>
<feature type="compositionally biased region" description="Polar residues" evidence="5">
    <location>
        <begin position="658"/>
        <end position="680"/>
    </location>
</feature>
<feature type="compositionally biased region" description="Polar residues" evidence="5">
    <location>
        <begin position="154"/>
        <end position="164"/>
    </location>
</feature>
<feature type="region of interest" description="Disordered" evidence="5">
    <location>
        <begin position="14"/>
        <end position="179"/>
    </location>
</feature>
<keyword evidence="4" id="KW-0539">Nucleus</keyword>
<dbReference type="AlphaFoldDB" id="A0A162ITD2"/>
<feature type="DNA-binding region" description="HMG box" evidence="4">
    <location>
        <begin position="209"/>
        <end position="277"/>
    </location>
</feature>
<dbReference type="CDD" id="cd01389">
    <property type="entry name" value="HMG-box_ROX1-like"/>
    <property type="match status" value="1"/>
</dbReference>
<dbReference type="InterPro" id="IPR009071">
    <property type="entry name" value="HMG_box_dom"/>
</dbReference>
<protein>
    <submittedName>
        <fullName evidence="7">HMG-box transcription factor</fullName>
    </submittedName>
</protein>
<gene>
    <name evidence="7" type="ORF">AAP_00393</name>
</gene>
<feature type="compositionally biased region" description="Polar residues" evidence="5">
    <location>
        <begin position="390"/>
        <end position="400"/>
    </location>
</feature>
<name>A0A162ITD2_9EURO</name>
<dbReference type="VEuPathDB" id="FungiDB:AAP_00393"/>
<feature type="domain" description="HMG box" evidence="6">
    <location>
        <begin position="209"/>
        <end position="277"/>
    </location>
</feature>
<organism evidence="7 8">
    <name type="scientific">Ascosphaera apis ARSEF 7405</name>
    <dbReference type="NCBI Taxonomy" id="392613"/>
    <lineage>
        <taxon>Eukaryota</taxon>
        <taxon>Fungi</taxon>
        <taxon>Dikarya</taxon>
        <taxon>Ascomycota</taxon>
        <taxon>Pezizomycotina</taxon>
        <taxon>Eurotiomycetes</taxon>
        <taxon>Eurotiomycetidae</taxon>
        <taxon>Onygenales</taxon>
        <taxon>Ascosphaeraceae</taxon>
        <taxon>Ascosphaera</taxon>
    </lineage>
</organism>
<dbReference type="EMBL" id="AZGZ01000001">
    <property type="protein sequence ID" value="KZZ98132.1"/>
    <property type="molecule type" value="Genomic_DNA"/>
</dbReference>
<feature type="region of interest" description="Disordered" evidence="5">
    <location>
        <begin position="655"/>
        <end position="680"/>
    </location>
</feature>
<keyword evidence="8" id="KW-1185">Reference proteome</keyword>
<dbReference type="PANTHER" id="PTHR10270:SF320">
    <property type="entry name" value="BOX TRANSCRIPTIONAL REGULATOR, PUTATIVE (AFU_ORTHOLOGUE AFUA_4G10820)-RELATED"/>
    <property type="match status" value="1"/>
</dbReference>
<evidence type="ECO:0000256" key="3">
    <source>
        <dbReference type="ARBA" id="ARBA00023163"/>
    </source>
</evidence>
<keyword evidence="3" id="KW-0804">Transcription</keyword>
<evidence type="ECO:0000313" key="7">
    <source>
        <dbReference type="EMBL" id="KZZ98132.1"/>
    </source>
</evidence>
<dbReference type="GO" id="GO:0001228">
    <property type="term" value="F:DNA-binding transcription activator activity, RNA polymerase II-specific"/>
    <property type="evidence" value="ECO:0007669"/>
    <property type="project" value="TreeGrafter"/>
</dbReference>
<dbReference type="InterPro" id="IPR050140">
    <property type="entry name" value="SRY-related_HMG-box_TF-like"/>
</dbReference>
<proteinExistence type="predicted"/>
<evidence type="ECO:0000256" key="2">
    <source>
        <dbReference type="ARBA" id="ARBA00023125"/>
    </source>
</evidence>
<dbReference type="GO" id="GO:0005634">
    <property type="term" value="C:nucleus"/>
    <property type="evidence" value="ECO:0007669"/>
    <property type="project" value="UniProtKB-UniRule"/>
</dbReference>
<feature type="region of interest" description="Disordered" evidence="5">
    <location>
        <begin position="616"/>
        <end position="635"/>
    </location>
</feature>
<sequence>MPFGLDRVLPMPKALFHRSSPPTSSGQNGGGVSSEVPSRTSSPLSSQVTGDNRNSSRCVPTTTVLPYHHRYQDQQRPTSRPRSWTPAAFDSGNHFGFDKLVHGQSKQQPQLPPLLPPFTPPASSESSLSPRVSPDRALPSLPSMDILATPPTAGGTSLKATPTSHGHRRQISADSVVSCPPLSPPSGSFAGLSLKSQSGFCLCQPDRKIPRPRNAFILFRQHLQLSVASQHPGLSNPEISKIIGTQWRNMSSEAKQQWKNLAEEEKIRHQQQYPDYRYQPRRYGKNNEVNTQGAAFTVSNGVTICNRCNGKVMNMNAMTPIEMPTPAVSPDLDKARLEESNLHIGPKKVPGTTQLPLRTGQPVLKSRPHIKRPKSLQINTGLREYMQQEQADQFTINPLSPGQKRRRPSRDMDVAQPRIRSPMSPPVPRFSQSQQRRLNRPHSYSLILPIRSQPFTSASSSGLRGSTQQQHHSHLGATTRSPPLQSSGLAALNDQEKAEIQGIPFLNKIKLLSIIAPPVGADPKNPDALDIPHLARERGGALIAVEGESPEAVRYMIRHLEESLSRNESHIVKVFDGPEVNTTSQMPHEDLSLQYLDIISAWRKISYQVVNFITGSPASPNTLNPPQGRFPGVDDDASRMPSIQEIMKQGQDVHMSNAGDQNETPQTNNTASSGQSQPQQPFRIAIVPRYQFTNSEKYACTAPINDSYTPHDHWQWMASLWRYCAGPDLTIYVRDCGAQEVYENNSNDNSVDVRLVNYRTLVVRRRTLDGTMTANTPTIEERALRRVAFEVGEYFKR</sequence>
<evidence type="ECO:0000259" key="6">
    <source>
        <dbReference type="PROSITE" id="PS50118"/>
    </source>
</evidence>
<reference evidence="7 8" key="1">
    <citation type="journal article" date="2016" name="Genome Biol. Evol.">
        <title>Divergent and convergent evolution of fungal pathogenicity.</title>
        <authorList>
            <person name="Shang Y."/>
            <person name="Xiao G."/>
            <person name="Zheng P."/>
            <person name="Cen K."/>
            <person name="Zhan S."/>
            <person name="Wang C."/>
        </authorList>
    </citation>
    <scope>NUCLEOTIDE SEQUENCE [LARGE SCALE GENOMIC DNA]</scope>
    <source>
        <strain evidence="7 8">ARSEF 7405</strain>
    </source>
</reference>
<dbReference type="PROSITE" id="PS50118">
    <property type="entry name" value="HMG_BOX_2"/>
    <property type="match status" value="1"/>
</dbReference>
<keyword evidence="1" id="KW-0805">Transcription regulation</keyword>
<evidence type="ECO:0000313" key="8">
    <source>
        <dbReference type="Proteomes" id="UP000242877"/>
    </source>
</evidence>
<accession>A0A162ITD2</accession>
<dbReference type="Proteomes" id="UP000242877">
    <property type="component" value="Unassembled WGS sequence"/>
</dbReference>
<evidence type="ECO:0000256" key="4">
    <source>
        <dbReference type="PROSITE-ProRule" id="PRU00267"/>
    </source>
</evidence>
<dbReference type="Pfam" id="PF00505">
    <property type="entry name" value="HMG_box"/>
    <property type="match status" value="1"/>
</dbReference>
<keyword evidence="2 4" id="KW-0238">DNA-binding</keyword>
<dbReference type="GO" id="GO:0000122">
    <property type="term" value="P:negative regulation of transcription by RNA polymerase II"/>
    <property type="evidence" value="ECO:0007669"/>
    <property type="project" value="TreeGrafter"/>
</dbReference>
<dbReference type="FunFam" id="1.10.30.10:FF:000041">
    <property type="entry name" value="HMG box family protein"/>
    <property type="match status" value="1"/>
</dbReference>
<dbReference type="InterPro" id="IPR036910">
    <property type="entry name" value="HMG_box_dom_sf"/>
</dbReference>
<feature type="compositionally biased region" description="Polar residues" evidence="5">
    <location>
        <begin position="616"/>
        <end position="625"/>
    </location>
</feature>
<feature type="compositionally biased region" description="Polar residues" evidence="5">
    <location>
        <begin position="453"/>
        <end position="487"/>
    </location>
</feature>
<feature type="compositionally biased region" description="Pro residues" evidence="5">
    <location>
        <begin position="110"/>
        <end position="120"/>
    </location>
</feature>
<dbReference type="SMART" id="SM00398">
    <property type="entry name" value="HMG"/>
    <property type="match status" value="1"/>
</dbReference>
<dbReference type="SUPFAM" id="SSF47095">
    <property type="entry name" value="HMG-box"/>
    <property type="match status" value="1"/>
</dbReference>
<evidence type="ECO:0000256" key="5">
    <source>
        <dbReference type="SAM" id="MobiDB-lite"/>
    </source>
</evidence>
<dbReference type="OrthoDB" id="6247875at2759"/>
<dbReference type="PANTHER" id="PTHR10270">
    <property type="entry name" value="SOX TRANSCRIPTION FACTOR"/>
    <property type="match status" value="1"/>
</dbReference>
<comment type="caution">
    <text evidence="7">The sequence shown here is derived from an EMBL/GenBank/DDBJ whole genome shotgun (WGS) entry which is preliminary data.</text>
</comment>
<feature type="compositionally biased region" description="Low complexity" evidence="5">
    <location>
        <begin position="121"/>
        <end position="132"/>
    </location>
</feature>
<dbReference type="GO" id="GO:0030154">
    <property type="term" value="P:cell differentiation"/>
    <property type="evidence" value="ECO:0007669"/>
    <property type="project" value="TreeGrafter"/>
</dbReference>
<dbReference type="GO" id="GO:0000978">
    <property type="term" value="F:RNA polymerase II cis-regulatory region sequence-specific DNA binding"/>
    <property type="evidence" value="ECO:0007669"/>
    <property type="project" value="TreeGrafter"/>
</dbReference>
<dbReference type="Gene3D" id="1.10.30.10">
    <property type="entry name" value="High mobility group box domain"/>
    <property type="match status" value="1"/>
</dbReference>